<dbReference type="FunFam" id="2.30.39.10:FF:000035">
    <property type="entry name" value="Serine protease inhibitor (serpin) 16"/>
    <property type="match status" value="1"/>
</dbReference>
<dbReference type="EMBL" id="AXCN02000825">
    <property type="status" value="NOT_ANNOTATED_CDS"/>
    <property type="molecule type" value="Genomic_DNA"/>
</dbReference>
<dbReference type="Proteomes" id="UP000075886">
    <property type="component" value="Unassembled WGS sequence"/>
</dbReference>
<dbReference type="SMART" id="SM00093">
    <property type="entry name" value="SERPIN"/>
    <property type="match status" value="1"/>
</dbReference>
<keyword evidence="6" id="KW-1185">Reference proteome</keyword>
<dbReference type="CDD" id="cd19597">
    <property type="entry name" value="serpin28D-like_insects"/>
    <property type="match status" value="1"/>
</dbReference>
<keyword evidence="1" id="KW-0646">Protease inhibitor</keyword>
<dbReference type="Pfam" id="PF00079">
    <property type="entry name" value="Serpin"/>
    <property type="match status" value="1"/>
</dbReference>
<proteinExistence type="inferred from homology"/>
<sequence length="481" mass="53680">MASGALAPSKIPLGSVVLLALAGLLSSSVLWSIANAQKHTGPSLPTKEISEQLVGAINDLARTLGRQLGASAGGNSSKAEIFSPVSVGSMMFLLLRLAYGQTRSELLNVLELQQFKHSAQFSSTIPQNLGRLMKELRHDIQGKGILAQLPRWHSMSNCHPTLDPADYGEEEDNDDQYLDEPIEPNVMKLANALFLQEGLASREKFNEKAQNLYQARIVQVNFARQPQAALATINDWVNSTTHGRIERILTQELDPSTQMVVANTLYFKATWETFFNEPQYTRPQPFFPDGENAPSVMVPTMFAGGCYPYHSSPELDARIMAFPYRNRTTSMYIILPNNSTRAKVRQLQASLGSAELDRLIEQMRMQKAIVQMPRLHITNSYDLKAMLQKIGLHKLFDNASSSLKISNSEKRKQSKLFIDQMKHKIFLDVNERGTEGGAVTITAMERSLPPVTFRVRGPFLLAIRHDPTKMLLFYGAVFDPS</sequence>
<reference evidence="5" key="2">
    <citation type="submission" date="2020-05" db="UniProtKB">
        <authorList>
            <consortium name="EnsemblMetazoa"/>
        </authorList>
    </citation>
    <scope>IDENTIFICATION</scope>
    <source>
        <strain evidence="5">FAR1</strain>
    </source>
</reference>
<feature type="domain" description="Serpin" evidence="4">
    <location>
        <begin position="62"/>
        <end position="480"/>
    </location>
</feature>
<dbReference type="InterPro" id="IPR023796">
    <property type="entry name" value="Serpin_dom"/>
</dbReference>
<dbReference type="InterPro" id="IPR042185">
    <property type="entry name" value="Serpin_sf_2"/>
</dbReference>
<dbReference type="InterPro" id="IPR036186">
    <property type="entry name" value="Serpin_sf"/>
</dbReference>
<dbReference type="SUPFAM" id="SSF56574">
    <property type="entry name" value="Serpins"/>
    <property type="match status" value="1"/>
</dbReference>
<dbReference type="Gene3D" id="3.30.497.10">
    <property type="entry name" value="Antithrombin, subunit I, domain 2"/>
    <property type="match status" value="2"/>
</dbReference>
<dbReference type="PANTHER" id="PTHR11461:SF342">
    <property type="entry name" value="SERINE PROTEASE INHIBITOR 28DC"/>
    <property type="match status" value="1"/>
</dbReference>
<dbReference type="GO" id="GO:0005615">
    <property type="term" value="C:extracellular space"/>
    <property type="evidence" value="ECO:0007669"/>
    <property type="project" value="InterPro"/>
</dbReference>
<dbReference type="STRING" id="69004.A0A182QID8"/>
<dbReference type="GO" id="GO:0045861">
    <property type="term" value="P:negative regulation of proteolysis"/>
    <property type="evidence" value="ECO:0007669"/>
    <property type="project" value="UniProtKB-ARBA"/>
</dbReference>
<reference evidence="6" key="1">
    <citation type="submission" date="2014-01" db="EMBL/GenBank/DDBJ databases">
        <title>The Genome Sequence of Anopheles farauti FAR1 (V2).</title>
        <authorList>
            <consortium name="The Broad Institute Genomics Platform"/>
            <person name="Neafsey D.E."/>
            <person name="Besansky N."/>
            <person name="Howell P."/>
            <person name="Walton C."/>
            <person name="Young S.K."/>
            <person name="Zeng Q."/>
            <person name="Gargeya S."/>
            <person name="Fitzgerald M."/>
            <person name="Haas B."/>
            <person name="Abouelleil A."/>
            <person name="Allen A.W."/>
            <person name="Alvarado L."/>
            <person name="Arachchi H.M."/>
            <person name="Berlin A.M."/>
            <person name="Chapman S.B."/>
            <person name="Gainer-Dewar J."/>
            <person name="Goldberg J."/>
            <person name="Griggs A."/>
            <person name="Gujja S."/>
            <person name="Hansen M."/>
            <person name="Howarth C."/>
            <person name="Imamovic A."/>
            <person name="Ireland A."/>
            <person name="Larimer J."/>
            <person name="McCowan C."/>
            <person name="Murphy C."/>
            <person name="Pearson M."/>
            <person name="Poon T.W."/>
            <person name="Priest M."/>
            <person name="Roberts A."/>
            <person name="Saif S."/>
            <person name="Shea T."/>
            <person name="Sisk P."/>
            <person name="Sykes S."/>
            <person name="Wortman J."/>
            <person name="Nusbaum C."/>
            <person name="Birren B."/>
        </authorList>
    </citation>
    <scope>NUCLEOTIDE SEQUENCE [LARGE SCALE GENOMIC DNA]</scope>
    <source>
        <strain evidence="6">FAR1</strain>
    </source>
</reference>
<evidence type="ECO:0000313" key="5">
    <source>
        <dbReference type="EnsemblMetazoa" id="AFAF010781-PA"/>
    </source>
</evidence>
<evidence type="ECO:0000313" key="6">
    <source>
        <dbReference type="Proteomes" id="UP000075886"/>
    </source>
</evidence>
<accession>A0A182QID8</accession>
<evidence type="ECO:0000259" key="4">
    <source>
        <dbReference type="SMART" id="SM00093"/>
    </source>
</evidence>
<dbReference type="Gene3D" id="2.30.39.10">
    <property type="entry name" value="Alpha-1-antitrypsin, domain 1"/>
    <property type="match status" value="1"/>
</dbReference>
<evidence type="ECO:0000256" key="3">
    <source>
        <dbReference type="RuleBase" id="RU000411"/>
    </source>
</evidence>
<dbReference type="InterPro" id="IPR042178">
    <property type="entry name" value="Serpin_sf_1"/>
</dbReference>
<dbReference type="PANTHER" id="PTHR11461">
    <property type="entry name" value="SERINE PROTEASE INHIBITOR, SERPIN"/>
    <property type="match status" value="1"/>
</dbReference>
<keyword evidence="2" id="KW-0722">Serine protease inhibitor</keyword>
<dbReference type="AlphaFoldDB" id="A0A182QID8"/>
<comment type="similarity">
    <text evidence="3">Belongs to the serpin family.</text>
</comment>
<dbReference type="VEuPathDB" id="VectorBase:AFAF010781"/>
<dbReference type="EnsemblMetazoa" id="AFAF010781-RA">
    <property type="protein sequence ID" value="AFAF010781-PA"/>
    <property type="gene ID" value="AFAF010781"/>
</dbReference>
<name>A0A182QID8_9DIPT</name>
<organism evidence="5 6">
    <name type="scientific">Anopheles farauti</name>
    <dbReference type="NCBI Taxonomy" id="69004"/>
    <lineage>
        <taxon>Eukaryota</taxon>
        <taxon>Metazoa</taxon>
        <taxon>Ecdysozoa</taxon>
        <taxon>Arthropoda</taxon>
        <taxon>Hexapoda</taxon>
        <taxon>Insecta</taxon>
        <taxon>Pterygota</taxon>
        <taxon>Neoptera</taxon>
        <taxon>Endopterygota</taxon>
        <taxon>Diptera</taxon>
        <taxon>Nematocera</taxon>
        <taxon>Culicoidea</taxon>
        <taxon>Culicidae</taxon>
        <taxon>Anophelinae</taxon>
        <taxon>Anopheles</taxon>
    </lineage>
</organism>
<protein>
    <recommendedName>
        <fullName evidence="4">Serpin domain-containing protein</fullName>
    </recommendedName>
</protein>
<evidence type="ECO:0000256" key="1">
    <source>
        <dbReference type="ARBA" id="ARBA00022690"/>
    </source>
</evidence>
<dbReference type="GO" id="GO:0004867">
    <property type="term" value="F:serine-type endopeptidase inhibitor activity"/>
    <property type="evidence" value="ECO:0007669"/>
    <property type="project" value="UniProtKB-KW"/>
</dbReference>
<evidence type="ECO:0000256" key="2">
    <source>
        <dbReference type="ARBA" id="ARBA00022900"/>
    </source>
</evidence>
<dbReference type="InterPro" id="IPR000215">
    <property type="entry name" value="Serpin_fam"/>
</dbReference>